<evidence type="ECO:0000259" key="9">
    <source>
        <dbReference type="Pfam" id="PF23368"/>
    </source>
</evidence>
<keyword evidence="7" id="KW-0472">Membrane</keyword>
<accession>D7DL35</accession>
<dbReference type="HOGENOM" id="CLU_029002_0_1_4"/>
<proteinExistence type="inferred from homology"/>
<keyword evidence="7" id="KW-1133">Transmembrane helix</keyword>
<evidence type="ECO:0000256" key="7">
    <source>
        <dbReference type="SAM" id="Phobius"/>
    </source>
</evidence>
<feature type="transmembrane region" description="Helical" evidence="7">
    <location>
        <begin position="104"/>
        <end position="125"/>
    </location>
</feature>
<keyword evidence="4 6" id="KW-0862">Zinc</keyword>
<evidence type="ECO:0000256" key="1">
    <source>
        <dbReference type="ARBA" id="ARBA00022670"/>
    </source>
</evidence>
<keyword evidence="7" id="KW-0812">Transmembrane</keyword>
<dbReference type="Gene3D" id="3.30.2010.10">
    <property type="entry name" value="Metalloproteases ('zincins'), catalytic domain"/>
    <property type="match status" value="1"/>
</dbReference>
<dbReference type="PANTHER" id="PTHR22726">
    <property type="entry name" value="METALLOENDOPEPTIDASE OMA1"/>
    <property type="match status" value="1"/>
</dbReference>
<gene>
    <name evidence="10" type="ordered locus">M301_0259</name>
</gene>
<sequence>MQFEAEYYDGISARAKRVLVDIVDSHFTFTVSVTNPDETISSQPIKVLINDCHVQARLGSGKRLIDLPDDSRLETDFKDLERCLPAKPANRFWQGVHYAETHKFVILIAFVGIALASAALLKYGVPVVAKYAALATPVSMEKDLGKQTLDSLDSKRLGYFEASKIPVSKQKDITTALAAMCTKTNNCPAYQLNFRKSPIIGANAFALPGGYMVITDELIDLAKNNDEIIAVLAHELGHVKGRHALRQTLQGTISGLIIIAITGDVSSIASGLPALMMNMSYSRELETEADNYSLQSLKTACIPTKSFATLLLRLEKSHGGGGSMPEMISSHPDTKARIVPFLKEHSHCS</sequence>
<dbReference type="CDD" id="cd07332">
    <property type="entry name" value="M48C_Oma1_like"/>
    <property type="match status" value="1"/>
</dbReference>
<dbReference type="GO" id="GO:0004222">
    <property type="term" value="F:metalloendopeptidase activity"/>
    <property type="evidence" value="ECO:0007669"/>
    <property type="project" value="InterPro"/>
</dbReference>
<evidence type="ECO:0000256" key="2">
    <source>
        <dbReference type="ARBA" id="ARBA00022723"/>
    </source>
</evidence>
<keyword evidence="5 6" id="KW-0482">Metalloprotease</keyword>
<dbReference type="InterPro" id="IPR051156">
    <property type="entry name" value="Mito/Outer_Membr_Metalloprot"/>
</dbReference>
<evidence type="ECO:0000259" key="8">
    <source>
        <dbReference type="Pfam" id="PF01435"/>
    </source>
</evidence>
<dbReference type="GO" id="GO:0016020">
    <property type="term" value="C:membrane"/>
    <property type="evidence" value="ECO:0007669"/>
    <property type="project" value="TreeGrafter"/>
</dbReference>
<keyword evidence="1 6" id="KW-0645">Protease</keyword>
<reference evidence="10 11" key="2">
    <citation type="journal article" date="2011" name="J. Bacteriol.">
        <title>Genomes of three methylotrophs from a single niche uncover genetic and metabolic divergence of Methylophilaceae.</title>
        <authorList>
            <person name="Lapidus A."/>
            <person name="Clum A."/>
            <person name="Labutti K."/>
            <person name="Kaluzhnaya M.G."/>
            <person name="Lim S."/>
            <person name="Beck D.A."/>
            <person name="Glavina Del Rio T."/>
            <person name="Nolan M."/>
            <person name="Mavromatis K."/>
            <person name="Huntemann M."/>
            <person name="Lucas S."/>
            <person name="Lidstrom M.E."/>
            <person name="Ivanova N."/>
            <person name="Chistoserdova L."/>
        </authorList>
    </citation>
    <scope>NUCLEOTIDE SEQUENCE [LARGE SCALE GENOMIC DNA]</scope>
    <source>
        <strain evidence="10 11">301</strain>
    </source>
</reference>
<keyword evidence="2" id="KW-0479">Metal-binding</keyword>
<evidence type="ECO:0000256" key="4">
    <source>
        <dbReference type="ARBA" id="ARBA00022833"/>
    </source>
</evidence>
<dbReference type="Pfam" id="PF01435">
    <property type="entry name" value="Peptidase_M48"/>
    <property type="match status" value="1"/>
</dbReference>
<organism evidence="10 11">
    <name type="scientific">Methylotenera versatilis (strain 301)</name>
    <dbReference type="NCBI Taxonomy" id="666681"/>
    <lineage>
        <taxon>Bacteria</taxon>
        <taxon>Pseudomonadati</taxon>
        <taxon>Pseudomonadota</taxon>
        <taxon>Betaproteobacteria</taxon>
        <taxon>Nitrosomonadales</taxon>
        <taxon>Methylophilaceae</taxon>
        <taxon>Methylotenera</taxon>
    </lineage>
</organism>
<evidence type="ECO:0000256" key="5">
    <source>
        <dbReference type="ARBA" id="ARBA00023049"/>
    </source>
</evidence>
<reference evidence="11" key="1">
    <citation type="submission" date="2010-05" db="EMBL/GenBank/DDBJ databases">
        <title>Complete sequence of Methylotenera sp. 301.</title>
        <authorList>
            <person name="Lucas S."/>
            <person name="Copeland A."/>
            <person name="Lapidus A."/>
            <person name="Cheng J.-F."/>
            <person name="Bruce D."/>
            <person name="Goodwin L."/>
            <person name="Pitluck S."/>
            <person name="Clum A."/>
            <person name="Land M."/>
            <person name="Hauser L."/>
            <person name="Kyrpides N."/>
            <person name="Ivanova N."/>
            <person name="Chistoservova L."/>
            <person name="Kalyuzhnaya M."/>
            <person name="Woyke T."/>
        </authorList>
    </citation>
    <scope>NUCLEOTIDE SEQUENCE [LARGE SCALE GENOMIC DNA]</scope>
    <source>
        <strain evidence="11">301</strain>
    </source>
</reference>
<evidence type="ECO:0000256" key="6">
    <source>
        <dbReference type="RuleBase" id="RU003983"/>
    </source>
</evidence>
<dbReference type="Proteomes" id="UP000000383">
    <property type="component" value="Chromosome"/>
</dbReference>
<feature type="domain" description="DUF7092" evidence="9">
    <location>
        <begin position="3"/>
        <end position="81"/>
    </location>
</feature>
<keyword evidence="3 6" id="KW-0378">Hydrolase</keyword>
<evidence type="ECO:0000256" key="3">
    <source>
        <dbReference type="ARBA" id="ARBA00022801"/>
    </source>
</evidence>
<dbReference type="AlphaFoldDB" id="D7DL35"/>
<evidence type="ECO:0000313" key="11">
    <source>
        <dbReference type="Proteomes" id="UP000000383"/>
    </source>
</evidence>
<dbReference type="OrthoDB" id="9810445at2"/>
<evidence type="ECO:0000313" key="10">
    <source>
        <dbReference type="EMBL" id="ADI28646.1"/>
    </source>
</evidence>
<dbReference type="Pfam" id="PF23368">
    <property type="entry name" value="DUF7092"/>
    <property type="match status" value="1"/>
</dbReference>
<dbReference type="EMBL" id="CP002056">
    <property type="protein sequence ID" value="ADI28646.1"/>
    <property type="molecule type" value="Genomic_DNA"/>
</dbReference>
<dbReference type="InterPro" id="IPR001915">
    <property type="entry name" value="Peptidase_M48"/>
</dbReference>
<dbReference type="GO" id="GO:0046872">
    <property type="term" value="F:metal ion binding"/>
    <property type="evidence" value="ECO:0007669"/>
    <property type="project" value="UniProtKB-KW"/>
</dbReference>
<protein>
    <submittedName>
        <fullName evidence="10">Peptidase M48 Ste24p</fullName>
    </submittedName>
</protein>
<dbReference type="PANTHER" id="PTHR22726:SF1">
    <property type="entry name" value="METALLOENDOPEPTIDASE OMA1, MITOCHONDRIAL"/>
    <property type="match status" value="1"/>
</dbReference>
<dbReference type="InterPro" id="IPR055518">
    <property type="entry name" value="DUF7092"/>
</dbReference>
<dbReference type="eggNOG" id="COG0501">
    <property type="taxonomic scope" value="Bacteria"/>
</dbReference>
<dbReference type="RefSeq" id="WP_013146963.1">
    <property type="nucleotide sequence ID" value="NC_014207.1"/>
</dbReference>
<dbReference type="STRING" id="666681.M301_0259"/>
<comment type="cofactor">
    <cofactor evidence="6">
        <name>Zn(2+)</name>
        <dbReference type="ChEBI" id="CHEBI:29105"/>
    </cofactor>
    <text evidence="6">Binds 1 zinc ion per subunit.</text>
</comment>
<dbReference type="GO" id="GO:0051603">
    <property type="term" value="P:proteolysis involved in protein catabolic process"/>
    <property type="evidence" value="ECO:0007669"/>
    <property type="project" value="TreeGrafter"/>
</dbReference>
<name>D7DL35_METV0</name>
<keyword evidence="11" id="KW-1185">Reference proteome</keyword>
<feature type="domain" description="Peptidase M48" evidence="8">
    <location>
        <begin position="190"/>
        <end position="338"/>
    </location>
</feature>
<dbReference type="KEGG" id="meh:M301_0259"/>
<comment type="similarity">
    <text evidence="6">Belongs to the peptidase M48 family.</text>
</comment>